<organism evidence="4 5">
    <name type="scientific">Microbispora hainanensis</name>
    <dbReference type="NCBI Taxonomy" id="568844"/>
    <lineage>
        <taxon>Bacteria</taxon>
        <taxon>Bacillati</taxon>
        <taxon>Actinomycetota</taxon>
        <taxon>Actinomycetes</taxon>
        <taxon>Streptosporangiales</taxon>
        <taxon>Streptosporangiaceae</taxon>
        <taxon>Microbispora</taxon>
    </lineage>
</organism>
<feature type="transmembrane region" description="Helical" evidence="2">
    <location>
        <begin position="56"/>
        <end position="78"/>
    </location>
</feature>
<evidence type="ECO:0000256" key="2">
    <source>
        <dbReference type="SAM" id="Phobius"/>
    </source>
</evidence>
<dbReference type="EMBL" id="VIRM01000027">
    <property type="protein sequence ID" value="TQS19054.1"/>
    <property type="molecule type" value="Genomic_DNA"/>
</dbReference>
<dbReference type="AlphaFoldDB" id="A0A544YQK1"/>
<dbReference type="InterPro" id="IPR032806">
    <property type="entry name" value="YbfD_N"/>
</dbReference>
<dbReference type="Proteomes" id="UP000316541">
    <property type="component" value="Unassembled WGS sequence"/>
</dbReference>
<evidence type="ECO:0000313" key="4">
    <source>
        <dbReference type="EMBL" id="TQS19054.1"/>
    </source>
</evidence>
<protein>
    <submittedName>
        <fullName evidence="4">Transposase family protein</fullName>
    </submittedName>
</protein>
<accession>A0A544YQK1</accession>
<name>A0A544YQK1_9ACTN</name>
<keyword evidence="2" id="KW-1133">Transmembrane helix</keyword>
<evidence type="ECO:0000313" key="5">
    <source>
        <dbReference type="Proteomes" id="UP000316541"/>
    </source>
</evidence>
<gene>
    <name evidence="4" type="ORF">FLX08_22010</name>
</gene>
<keyword evidence="2" id="KW-0472">Membrane</keyword>
<evidence type="ECO:0000256" key="1">
    <source>
        <dbReference type="SAM" id="MobiDB-lite"/>
    </source>
</evidence>
<evidence type="ECO:0000259" key="3">
    <source>
        <dbReference type="Pfam" id="PF13808"/>
    </source>
</evidence>
<reference evidence="4 5" key="1">
    <citation type="submission" date="2019-07" db="EMBL/GenBank/DDBJ databases">
        <title>Microbispora hainanensis DSM 45428.</title>
        <authorList>
            <person name="Thawai C."/>
        </authorList>
    </citation>
    <scope>NUCLEOTIDE SEQUENCE [LARGE SCALE GENOMIC DNA]</scope>
    <source>
        <strain evidence="4 5">DSM 45428</strain>
    </source>
</reference>
<feature type="domain" description="H repeat-associated protein N-terminal" evidence="3">
    <location>
        <begin position="39"/>
        <end position="132"/>
    </location>
</feature>
<keyword evidence="2" id="KW-0812">Transmembrane</keyword>
<proteinExistence type="predicted"/>
<feature type="region of interest" description="Disordered" evidence="1">
    <location>
        <begin position="1"/>
        <end position="23"/>
    </location>
</feature>
<sequence length="201" mass="21163">MRGPVPAPLSSLIDRVHGQSDSSPQVVQLGHTGQECLLRALSQVPDPRDARGVRHALPAVLAMAIAAVLAGSSSFYAIGRWIADAGQKTLKTLGARQDPASGRYLGPDEKTVRRLCGQVDGDALDGALGRWLERRLLLALAAKTRVGRKSAQRRKAGRHAKAAGQYCEADHCANRGPGEHDARECAGAPVLRGAGVADLDA</sequence>
<dbReference type="Pfam" id="PF13808">
    <property type="entry name" value="DDE_Tnp_1_assoc"/>
    <property type="match status" value="1"/>
</dbReference>
<comment type="caution">
    <text evidence="4">The sequence shown here is derived from an EMBL/GenBank/DDBJ whole genome shotgun (WGS) entry which is preliminary data.</text>
</comment>